<dbReference type="InterPro" id="IPR001437">
    <property type="entry name" value="Tscrpt_elong_fac_GreA/B_C"/>
</dbReference>
<dbReference type="GO" id="GO:0032784">
    <property type="term" value="P:regulation of DNA-templated transcription elongation"/>
    <property type="evidence" value="ECO:0007669"/>
    <property type="project" value="UniProtKB-UniRule"/>
</dbReference>
<dbReference type="RefSeq" id="WP_099324529.1">
    <property type="nucleotide sequence ID" value="NZ_LT934425.1"/>
</dbReference>
<dbReference type="KEGG" id="kst:KSMBR1_1257"/>
<dbReference type="EMBL" id="LT934425">
    <property type="protein sequence ID" value="SOH03759.1"/>
    <property type="molecule type" value="Genomic_DNA"/>
</dbReference>
<keyword evidence="4 8" id="KW-0238">DNA-binding</keyword>
<proteinExistence type="inferred from homology"/>
<protein>
    <recommendedName>
        <fullName evidence="2 8">Transcription elongation factor GreA</fullName>
    </recommendedName>
    <alternativeName>
        <fullName evidence="7 8">Transcript cleavage factor GreA</fullName>
    </alternativeName>
</protein>
<dbReference type="Gene3D" id="3.10.50.30">
    <property type="entry name" value="Transcription elongation factor, GreA/GreB, C-terminal domain"/>
    <property type="match status" value="1"/>
</dbReference>
<name>A0A2C9CD13_KUEST</name>
<dbReference type="HAMAP" id="MF_00105">
    <property type="entry name" value="GreA_GreB"/>
    <property type="match status" value="1"/>
</dbReference>
<evidence type="ECO:0000313" key="13">
    <source>
        <dbReference type="Proteomes" id="UP000221734"/>
    </source>
</evidence>
<keyword evidence="12" id="KW-0251">Elongation factor</keyword>
<evidence type="ECO:0000256" key="9">
    <source>
        <dbReference type="RuleBase" id="RU000556"/>
    </source>
</evidence>
<evidence type="ECO:0000259" key="10">
    <source>
        <dbReference type="Pfam" id="PF01272"/>
    </source>
</evidence>
<keyword evidence="12" id="KW-0648">Protein biosynthesis</keyword>
<dbReference type="InterPro" id="IPR006359">
    <property type="entry name" value="Tscrpt_elong_fac_GreA"/>
</dbReference>
<dbReference type="InterPro" id="IPR036805">
    <property type="entry name" value="Tscrpt_elong_fac_GreA/B_N_sf"/>
</dbReference>
<dbReference type="InterPro" id="IPR018151">
    <property type="entry name" value="TF_GreA/GreB_CS"/>
</dbReference>
<feature type="domain" description="Transcription elongation factor GreA/GreB C-terminal" evidence="10">
    <location>
        <begin position="666"/>
        <end position="738"/>
    </location>
</feature>
<dbReference type="SUPFAM" id="SSF54534">
    <property type="entry name" value="FKBP-like"/>
    <property type="match status" value="1"/>
</dbReference>
<evidence type="ECO:0000313" key="12">
    <source>
        <dbReference type="EMBL" id="SOH03759.1"/>
    </source>
</evidence>
<comment type="function">
    <text evidence="6 8 9">Necessary for efficient RNA polymerase transcription elongation past template-encoded arresting sites. The arresting sites in DNA have the property of trapping a certain fraction of elongating RNA polymerases that pass through, resulting in locked ternary complexes. Cleavage of the nascent transcript by cleavage factors such as GreA or GreB allows the resumption of elongation from the new 3'terminus. GreA releases sequences of 2 to 3 nucleotides.</text>
</comment>
<dbReference type="InterPro" id="IPR022691">
    <property type="entry name" value="Tscrpt_elong_fac_GreA/B_N"/>
</dbReference>
<comment type="similarity">
    <text evidence="1 8 9">Belongs to the GreA/GreB family.</text>
</comment>
<dbReference type="GO" id="GO:0070063">
    <property type="term" value="F:RNA polymerase binding"/>
    <property type="evidence" value="ECO:0007669"/>
    <property type="project" value="InterPro"/>
</dbReference>
<keyword evidence="13" id="KW-1185">Reference proteome</keyword>
<keyword evidence="5 8" id="KW-0804">Transcription</keyword>
<dbReference type="AlphaFoldDB" id="A0A2C9CD13"/>
<dbReference type="PANTHER" id="PTHR30437">
    <property type="entry name" value="TRANSCRIPTION ELONGATION FACTOR GREA"/>
    <property type="match status" value="1"/>
</dbReference>
<evidence type="ECO:0000256" key="4">
    <source>
        <dbReference type="ARBA" id="ARBA00023125"/>
    </source>
</evidence>
<evidence type="ECO:0000256" key="7">
    <source>
        <dbReference type="ARBA" id="ARBA00030776"/>
    </source>
</evidence>
<organism evidence="12 13">
    <name type="scientific">Kuenenia stuttgartiensis</name>
    <dbReference type="NCBI Taxonomy" id="174633"/>
    <lineage>
        <taxon>Bacteria</taxon>
        <taxon>Pseudomonadati</taxon>
        <taxon>Planctomycetota</taxon>
        <taxon>Candidatus Brocadiia</taxon>
        <taxon>Candidatus Brocadiales</taxon>
        <taxon>Candidatus Brocadiaceae</taxon>
        <taxon>Candidatus Kuenenia</taxon>
    </lineage>
</organism>
<keyword evidence="3 8" id="KW-0805">Transcription regulation</keyword>
<sequence>MSNELSAINHTIMEHTELEHLVNTEQYDKLEEQWLGIVESEIDDKKPLLHIINLLIRQEKKFAHDFLIMLESYYNEKNAYNDLLEVLKYILKYFPKEKGLAPKFAACYANIYKEKPYASLFISKSSIETSPETAASLKMLEKYFMFEQGDYVYHKSWGVGKVVSFDPEGEKIYIDFEKKNNHGIALEIASDILQKLEKDSLRAMVYCQKDILNKMIDEDPVGLIRLTLKHFHGKATLNNIKEQLLAGLLPPSAWSKWWTKTKKLILKDPYLQFTEGSPTTALLEIRTKPLTPHQEIINTLTQSGEIYKEIESARKYLAEGGKNTEKCKEILQKIKSLFTQEAEKLKDTHPSAVIECLLLAEQVQIMLNECPANYKDMIETVIKNSDNLSKLIGNICILEYKKHVLHRIKKIYPEHWQNEFASLFFDQNSHLWEFIIKELINENKQDSLNSVSQKIFSQFNAYPEHYFWFCRNNFYGRFPDLYANINSGTLFIQLIELINNIYFKMQKGRDGNIRSIFNKIKGLLEEKGTDHAINHLTESNAASMYNVVSGSKCIEDWFKISIESVIRDRFPEMIKKPEILTLDENKIYVTKHGYEKQKKELDNIMNIQFAENARDLGEAISRGDLRENAEYQAAREKQAQLIEKAERLKADLQKIVFIEPYTVKTNIVSPGTKVTIKNKDKETTETYTLLGPWDADIDKNIISYLSPIGKGLLNKKTGETVTIQLPENEIVCDIIKIEKAL</sequence>
<evidence type="ECO:0000256" key="1">
    <source>
        <dbReference type="ARBA" id="ARBA00008213"/>
    </source>
</evidence>
<dbReference type="InterPro" id="IPR023459">
    <property type="entry name" value="Tscrpt_elong_fac_GreA/B_fam"/>
</dbReference>
<evidence type="ECO:0000256" key="8">
    <source>
        <dbReference type="HAMAP-Rule" id="MF_00105"/>
    </source>
</evidence>
<dbReference type="OrthoDB" id="9808774at2"/>
<evidence type="ECO:0000259" key="11">
    <source>
        <dbReference type="Pfam" id="PF03449"/>
    </source>
</evidence>
<dbReference type="GO" id="GO:0003677">
    <property type="term" value="F:DNA binding"/>
    <property type="evidence" value="ECO:0007669"/>
    <property type="project" value="UniProtKB-UniRule"/>
</dbReference>
<keyword evidence="8" id="KW-0175">Coiled coil</keyword>
<dbReference type="PROSITE" id="PS00830">
    <property type="entry name" value="GREAB_2"/>
    <property type="match status" value="1"/>
</dbReference>
<dbReference type="NCBIfam" id="TIGR01462">
    <property type="entry name" value="greA"/>
    <property type="match status" value="1"/>
</dbReference>
<dbReference type="SUPFAM" id="SSF46557">
    <property type="entry name" value="GreA transcript cleavage protein, N-terminal domain"/>
    <property type="match status" value="1"/>
</dbReference>
<gene>
    <name evidence="8 12" type="primary">greA</name>
    <name evidence="12" type="ORF">KSMBR1_1257</name>
</gene>
<dbReference type="PANTHER" id="PTHR30437:SF4">
    <property type="entry name" value="TRANSCRIPTION ELONGATION FACTOR GREA"/>
    <property type="match status" value="1"/>
</dbReference>
<evidence type="ECO:0000256" key="5">
    <source>
        <dbReference type="ARBA" id="ARBA00023163"/>
    </source>
</evidence>
<dbReference type="InterPro" id="IPR036953">
    <property type="entry name" value="GreA/GreB_C_sf"/>
</dbReference>
<dbReference type="GO" id="GO:0006354">
    <property type="term" value="P:DNA-templated transcription elongation"/>
    <property type="evidence" value="ECO:0007669"/>
    <property type="project" value="TreeGrafter"/>
</dbReference>
<dbReference type="PROSITE" id="PS00829">
    <property type="entry name" value="GREAB_1"/>
    <property type="match status" value="1"/>
</dbReference>
<evidence type="ECO:0000256" key="6">
    <source>
        <dbReference type="ARBA" id="ARBA00024916"/>
    </source>
</evidence>
<feature type="coiled-coil region" evidence="8">
    <location>
        <begin position="628"/>
        <end position="655"/>
    </location>
</feature>
<accession>A0A2C9CD13</accession>
<dbReference type="Pfam" id="PF03449">
    <property type="entry name" value="GreA_GreB_N"/>
    <property type="match status" value="1"/>
</dbReference>
<feature type="domain" description="Transcription elongation factor GreA/GreB N-terminal" evidence="11">
    <location>
        <begin position="587"/>
        <end position="654"/>
    </location>
</feature>
<dbReference type="Pfam" id="PF01272">
    <property type="entry name" value="GreA_GreB"/>
    <property type="match status" value="1"/>
</dbReference>
<reference evidence="13" key="1">
    <citation type="submission" date="2017-10" db="EMBL/GenBank/DDBJ databases">
        <authorList>
            <person name="Frank J."/>
        </authorList>
    </citation>
    <scope>NUCLEOTIDE SEQUENCE [LARGE SCALE GENOMIC DNA]</scope>
</reference>
<evidence type="ECO:0000256" key="3">
    <source>
        <dbReference type="ARBA" id="ARBA00023015"/>
    </source>
</evidence>
<dbReference type="GO" id="GO:0003746">
    <property type="term" value="F:translation elongation factor activity"/>
    <property type="evidence" value="ECO:0007669"/>
    <property type="project" value="UniProtKB-KW"/>
</dbReference>
<dbReference type="Gene3D" id="1.10.287.180">
    <property type="entry name" value="Transcription elongation factor, GreA/GreB, N-terminal domain"/>
    <property type="match status" value="1"/>
</dbReference>
<dbReference type="Proteomes" id="UP000221734">
    <property type="component" value="Chromosome Kuenenia_stuttgartiensis_MBR1"/>
</dbReference>
<evidence type="ECO:0000256" key="2">
    <source>
        <dbReference type="ARBA" id="ARBA00013729"/>
    </source>
</evidence>
<dbReference type="InterPro" id="IPR028624">
    <property type="entry name" value="Tscrpt_elong_fac_GreA/B"/>
</dbReference>